<organism evidence="1 2">
    <name type="scientific">Candidatus Terrybacteria bacterium RIFCSPHIGHO2_01_FULL_43_35</name>
    <dbReference type="NCBI Taxonomy" id="1802361"/>
    <lineage>
        <taxon>Bacteria</taxon>
        <taxon>Candidatus Terryibacteriota</taxon>
    </lineage>
</organism>
<protein>
    <submittedName>
        <fullName evidence="1">Uncharacterized protein</fullName>
    </submittedName>
</protein>
<dbReference type="EMBL" id="MHSR01000013">
    <property type="protein sequence ID" value="OHA46596.1"/>
    <property type="molecule type" value="Genomic_DNA"/>
</dbReference>
<dbReference type="AlphaFoldDB" id="A0A1G2PE36"/>
<dbReference type="Proteomes" id="UP000178869">
    <property type="component" value="Unassembled WGS sequence"/>
</dbReference>
<evidence type="ECO:0000313" key="1">
    <source>
        <dbReference type="EMBL" id="OHA46596.1"/>
    </source>
</evidence>
<sequence>MHERSEFSSTSENIYTLEDFKQKSFVRGELEILRGLEENESGIITEVKNDFSITLLPTTTVEIGEEVIFRGRFIKDKGRMIFVYDEDLNGDMEVGISKYFGAIFPHKFVEIVTEKIQEALK</sequence>
<reference evidence="1 2" key="1">
    <citation type="journal article" date="2016" name="Nat. Commun.">
        <title>Thousands of microbial genomes shed light on interconnected biogeochemical processes in an aquifer system.</title>
        <authorList>
            <person name="Anantharaman K."/>
            <person name="Brown C.T."/>
            <person name="Hug L.A."/>
            <person name="Sharon I."/>
            <person name="Castelle C.J."/>
            <person name="Probst A.J."/>
            <person name="Thomas B.C."/>
            <person name="Singh A."/>
            <person name="Wilkins M.J."/>
            <person name="Karaoz U."/>
            <person name="Brodie E.L."/>
            <person name="Williams K.H."/>
            <person name="Hubbard S.S."/>
            <person name="Banfield J.F."/>
        </authorList>
    </citation>
    <scope>NUCLEOTIDE SEQUENCE [LARGE SCALE GENOMIC DNA]</scope>
</reference>
<proteinExistence type="predicted"/>
<name>A0A1G2PE36_9BACT</name>
<comment type="caution">
    <text evidence="1">The sequence shown here is derived from an EMBL/GenBank/DDBJ whole genome shotgun (WGS) entry which is preliminary data.</text>
</comment>
<evidence type="ECO:0000313" key="2">
    <source>
        <dbReference type="Proteomes" id="UP000178869"/>
    </source>
</evidence>
<gene>
    <name evidence="1" type="ORF">A2828_01675</name>
</gene>
<accession>A0A1G2PE36</accession>